<keyword evidence="1" id="KW-0812">Transmembrane</keyword>
<keyword evidence="1" id="KW-0472">Membrane</keyword>
<feature type="transmembrane region" description="Helical" evidence="1">
    <location>
        <begin position="373"/>
        <end position="392"/>
    </location>
</feature>
<evidence type="ECO:0000313" key="4">
    <source>
        <dbReference type="EMBL" id="MFD1766129.1"/>
    </source>
</evidence>
<dbReference type="Gene3D" id="3.40.30.10">
    <property type="entry name" value="Glutaredoxin"/>
    <property type="match status" value="1"/>
</dbReference>
<gene>
    <name evidence="4" type="ORF">ACFSAG_04640</name>
</gene>
<keyword evidence="5" id="KW-1185">Reference proteome</keyword>
<keyword evidence="2" id="KW-0732">Signal</keyword>
<dbReference type="Pfam" id="PF13899">
    <property type="entry name" value="Thioredoxin_7"/>
    <property type="match status" value="1"/>
</dbReference>
<dbReference type="InterPro" id="IPR013766">
    <property type="entry name" value="Thioredoxin_domain"/>
</dbReference>
<dbReference type="PANTHER" id="PTHR32234">
    <property type="entry name" value="THIOL:DISULFIDE INTERCHANGE PROTEIN DSBD"/>
    <property type="match status" value="1"/>
</dbReference>
<dbReference type="CDD" id="cd02953">
    <property type="entry name" value="DsbDgamma"/>
    <property type="match status" value="1"/>
</dbReference>
<dbReference type="RefSeq" id="WP_381511816.1">
    <property type="nucleotide sequence ID" value="NZ_JBHUEL010000003.1"/>
</dbReference>
<feature type="transmembrane region" description="Helical" evidence="1">
    <location>
        <begin position="488"/>
        <end position="506"/>
    </location>
</feature>
<feature type="transmembrane region" description="Helical" evidence="1">
    <location>
        <begin position="512"/>
        <end position="531"/>
    </location>
</feature>
<sequence length="683" mass="72768">MLFRWFLVALALLGFQTLAAQELHVPAKLVAETQQPAPGNNVTLAFVFEPEPGWHGYWENPGDAGLGLQLEWTLPKGVTAGKPRFPVPKPLLIGGLMNHVYEDPHTILIDLKLDRSLTAGSTLPVAVIANWLACTDTICVPQQDRFALLLRAGDGSIEAGQRRQFDQWRSAIPVPLDQPARYAISGNRYNLAIPYPASAPLDRPHFFALTTDRIRYAAPQQARRVGNWLVIEMERQGQAGPIEGLLRFAPGQGILINSIEGLVPEGGESVTTLAANDKLSDPAAKLPALPWLLLGAVLGGVLLNLMPCVFPILGLKALTLAKAGGDGREARVEAIAYTAGVLLSCLALGGIMLSLRAAGEEIGWAFQLQEPPVVLGLLVLMVAITANLAGLFELPGFAVSANKATQPGVAGSFWTGVLASVVATPCTGPFMAAAMGAAILLPTAEAMALFAALGFGIALPFLLIAFVPTLRRLLPKPGLWLDRFRKSMALPMGLTALALLWLLSRLAGAEGLWIGLFAATLMMLLLAAYRFTSGRLRYAPLLLALGAGGLIAAGNALLPDAPSQAKASEGDFPGAVKFDARELAELRARGTPVFLYFTADWCVTCKVNEAAAINREETIALYRDKGITVMVGDFTRRDAAIARFLADHGRSGVPLYLFYPANGEARELPQILTPAIVAEAVGL</sequence>
<organism evidence="4 5">
    <name type="scientific">Sphingorhabdus buctiana</name>
    <dbReference type="NCBI Taxonomy" id="1508805"/>
    <lineage>
        <taxon>Bacteria</taxon>
        <taxon>Pseudomonadati</taxon>
        <taxon>Pseudomonadota</taxon>
        <taxon>Alphaproteobacteria</taxon>
        <taxon>Sphingomonadales</taxon>
        <taxon>Sphingomonadaceae</taxon>
        <taxon>Sphingorhabdus</taxon>
    </lineage>
</organism>
<dbReference type="InterPro" id="IPR036249">
    <property type="entry name" value="Thioredoxin-like_sf"/>
</dbReference>
<dbReference type="InterPro" id="IPR035671">
    <property type="entry name" value="DsbD_gamma"/>
</dbReference>
<feature type="transmembrane region" description="Helical" evidence="1">
    <location>
        <begin position="288"/>
        <end position="313"/>
    </location>
</feature>
<protein>
    <submittedName>
        <fullName evidence="4">Protein-disulfide reductase DsbD family protein</fullName>
    </submittedName>
</protein>
<feature type="transmembrane region" description="Helical" evidence="1">
    <location>
        <begin position="413"/>
        <end position="441"/>
    </location>
</feature>
<reference evidence="5" key="1">
    <citation type="journal article" date="2019" name="Int. J. Syst. Evol. Microbiol.">
        <title>The Global Catalogue of Microorganisms (GCM) 10K type strain sequencing project: providing services to taxonomists for standard genome sequencing and annotation.</title>
        <authorList>
            <consortium name="The Broad Institute Genomics Platform"/>
            <consortium name="The Broad Institute Genome Sequencing Center for Infectious Disease"/>
            <person name="Wu L."/>
            <person name="Ma J."/>
        </authorList>
    </citation>
    <scope>NUCLEOTIDE SEQUENCE [LARGE SCALE GENOMIC DNA]</scope>
    <source>
        <strain evidence="5">CGMCC 1.12449</strain>
    </source>
</reference>
<feature type="signal peptide" evidence="2">
    <location>
        <begin position="1"/>
        <end position="19"/>
    </location>
</feature>
<dbReference type="Proteomes" id="UP001597215">
    <property type="component" value="Unassembled WGS sequence"/>
</dbReference>
<name>A0ABW4MAN7_9SPHN</name>
<evidence type="ECO:0000256" key="1">
    <source>
        <dbReference type="SAM" id="Phobius"/>
    </source>
</evidence>
<keyword evidence="1" id="KW-1133">Transmembrane helix</keyword>
<feature type="domain" description="Thioredoxin" evidence="3">
    <location>
        <begin position="552"/>
        <end position="683"/>
    </location>
</feature>
<dbReference type="PANTHER" id="PTHR32234:SF3">
    <property type="entry name" value="SUPPRESSION OF COPPER SENSITIVITY PROTEIN"/>
    <property type="match status" value="1"/>
</dbReference>
<evidence type="ECO:0000256" key="2">
    <source>
        <dbReference type="SAM" id="SignalP"/>
    </source>
</evidence>
<feature type="transmembrane region" description="Helical" evidence="1">
    <location>
        <begin position="334"/>
        <end position="353"/>
    </location>
</feature>
<dbReference type="SUPFAM" id="SSF52833">
    <property type="entry name" value="Thioredoxin-like"/>
    <property type="match status" value="1"/>
</dbReference>
<evidence type="ECO:0000313" key="5">
    <source>
        <dbReference type="Proteomes" id="UP001597215"/>
    </source>
</evidence>
<comment type="caution">
    <text evidence="4">The sequence shown here is derived from an EMBL/GenBank/DDBJ whole genome shotgun (WGS) entry which is preliminary data.</text>
</comment>
<feature type="transmembrane region" description="Helical" evidence="1">
    <location>
        <begin position="447"/>
        <end position="467"/>
    </location>
</feature>
<dbReference type="PROSITE" id="PS51352">
    <property type="entry name" value="THIOREDOXIN_2"/>
    <property type="match status" value="1"/>
</dbReference>
<accession>A0ABW4MAN7</accession>
<proteinExistence type="predicted"/>
<dbReference type="Pfam" id="PF11412">
    <property type="entry name" value="DsbD_N"/>
    <property type="match status" value="1"/>
</dbReference>
<feature type="chain" id="PRO_5046519185" evidence="2">
    <location>
        <begin position="20"/>
        <end position="683"/>
    </location>
</feature>
<dbReference type="InterPro" id="IPR028250">
    <property type="entry name" value="DsbDN"/>
</dbReference>
<feature type="transmembrane region" description="Helical" evidence="1">
    <location>
        <begin position="538"/>
        <end position="558"/>
    </location>
</feature>
<dbReference type="EMBL" id="JBHUEL010000003">
    <property type="protein sequence ID" value="MFD1766129.1"/>
    <property type="molecule type" value="Genomic_DNA"/>
</dbReference>
<evidence type="ECO:0000259" key="3">
    <source>
        <dbReference type="PROSITE" id="PS51352"/>
    </source>
</evidence>